<organism evidence="2 3">
    <name type="scientific">Halioglobus maricola</name>
    <dbReference type="NCBI Taxonomy" id="2601894"/>
    <lineage>
        <taxon>Bacteria</taxon>
        <taxon>Pseudomonadati</taxon>
        <taxon>Pseudomonadota</taxon>
        <taxon>Gammaproteobacteria</taxon>
        <taxon>Cellvibrionales</taxon>
        <taxon>Halieaceae</taxon>
        <taxon>Halioglobus</taxon>
    </lineage>
</organism>
<sequence length="247" mass="26833">MDIIIEEQADQGSLKAGLAGETEFRLGDVLKEAWERTDGNKRTVWFAMAFYIGLALLISIFFGLLGGSPEEQVAGSPNAIEQIGNLVSALVLMPITVGLTFLGVAIARGYSPNPKSVLGWYGETLRIFLLAVLMNVMIVLGLLLFVIPGIYLAVSYQIALPLMIDKKLGLWEALESSRKVIGHHWFAVLGYDIVLALLLAISSLLLGVPLIWTIPLAIISFGVLYRNLVGVEADTLQRVLAQEDVPA</sequence>
<feature type="transmembrane region" description="Helical" evidence="1">
    <location>
        <begin position="210"/>
        <end position="228"/>
    </location>
</feature>
<dbReference type="AlphaFoldDB" id="A0A5P9NIW7"/>
<name>A0A5P9NIW7_9GAMM</name>
<dbReference type="PANTHER" id="PTHR40076:SF1">
    <property type="entry name" value="MEMBRANE PROTEIN"/>
    <property type="match status" value="1"/>
</dbReference>
<reference evidence="2 3" key="1">
    <citation type="submission" date="2019-02" db="EMBL/GenBank/DDBJ databases">
        <authorList>
            <person name="Li S.-H."/>
        </authorList>
    </citation>
    <scope>NUCLEOTIDE SEQUENCE [LARGE SCALE GENOMIC DNA]</scope>
    <source>
        <strain evidence="2 3">IMCC14385</strain>
    </source>
</reference>
<gene>
    <name evidence="2" type="ORF">EY643_09120</name>
</gene>
<dbReference type="KEGG" id="halc:EY643_09120"/>
<dbReference type="PANTHER" id="PTHR40076">
    <property type="entry name" value="MEMBRANE PROTEIN-RELATED"/>
    <property type="match status" value="1"/>
</dbReference>
<proteinExistence type="predicted"/>
<keyword evidence="3" id="KW-1185">Reference proteome</keyword>
<dbReference type="RefSeq" id="WP_152661910.1">
    <property type="nucleotide sequence ID" value="NZ_CP036422.1"/>
</dbReference>
<feature type="transmembrane region" description="Helical" evidence="1">
    <location>
        <begin position="127"/>
        <end position="154"/>
    </location>
</feature>
<accession>A0A5P9NIW7</accession>
<evidence type="ECO:0000256" key="1">
    <source>
        <dbReference type="SAM" id="Phobius"/>
    </source>
</evidence>
<keyword evidence="1" id="KW-1133">Transmembrane helix</keyword>
<keyword evidence="1" id="KW-0472">Membrane</keyword>
<feature type="transmembrane region" description="Helical" evidence="1">
    <location>
        <begin position="86"/>
        <end position="107"/>
    </location>
</feature>
<evidence type="ECO:0000313" key="2">
    <source>
        <dbReference type="EMBL" id="QFU75803.1"/>
    </source>
</evidence>
<protein>
    <recommendedName>
        <fullName evidence="4">DUF975 family protein</fullName>
    </recommendedName>
</protein>
<feature type="transmembrane region" description="Helical" evidence="1">
    <location>
        <begin position="44"/>
        <end position="65"/>
    </location>
</feature>
<dbReference type="OrthoDB" id="5516623at2"/>
<keyword evidence="1" id="KW-0812">Transmembrane</keyword>
<dbReference type="EMBL" id="CP036422">
    <property type="protein sequence ID" value="QFU75803.1"/>
    <property type="molecule type" value="Genomic_DNA"/>
</dbReference>
<evidence type="ECO:0008006" key="4">
    <source>
        <dbReference type="Google" id="ProtNLM"/>
    </source>
</evidence>
<dbReference type="InterPro" id="IPR010380">
    <property type="entry name" value="DUF975"/>
</dbReference>
<evidence type="ECO:0000313" key="3">
    <source>
        <dbReference type="Proteomes" id="UP000326287"/>
    </source>
</evidence>
<dbReference type="Proteomes" id="UP000326287">
    <property type="component" value="Chromosome"/>
</dbReference>